<dbReference type="GO" id="GO:0008800">
    <property type="term" value="F:beta-lactamase activity"/>
    <property type="evidence" value="ECO:0007669"/>
    <property type="project" value="InterPro"/>
</dbReference>
<reference evidence="2 3" key="1">
    <citation type="submission" date="2017-12" db="EMBL/GenBank/DDBJ databases">
        <title>Phylogenetic diversity of female urinary microbiome.</title>
        <authorList>
            <person name="Thomas-White K."/>
            <person name="Wolfe A.J."/>
        </authorList>
    </citation>
    <scope>NUCLEOTIDE SEQUENCE [LARGE SCALE GENOMIC DNA]</scope>
    <source>
        <strain evidence="2 3">UMB0064</strain>
    </source>
</reference>
<dbReference type="Gene3D" id="3.40.710.10">
    <property type="entry name" value="DD-peptidase/beta-lactamase superfamily"/>
    <property type="match status" value="1"/>
</dbReference>
<dbReference type="PANTHER" id="PTHR35333">
    <property type="entry name" value="BETA-LACTAMASE"/>
    <property type="match status" value="1"/>
</dbReference>
<gene>
    <name evidence="2" type="ORF">CYJ32_06655</name>
</gene>
<protein>
    <recommendedName>
        <fullName evidence="4">Serine hydrolase</fullName>
    </recommendedName>
</protein>
<evidence type="ECO:0000256" key="1">
    <source>
        <dbReference type="SAM" id="MobiDB-lite"/>
    </source>
</evidence>
<dbReference type="InterPro" id="IPR012338">
    <property type="entry name" value="Beta-lactam/transpept-like"/>
</dbReference>
<dbReference type="EMBL" id="PKGU01000004">
    <property type="protein sequence ID" value="PKZ14610.1"/>
    <property type="molecule type" value="Genomic_DNA"/>
</dbReference>
<dbReference type="InterPro" id="IPR000871">
    <property type="entry name" value="Beta-lactam_class-A"/>
</dbReference>
<dbReference type="Proteomes" id="UP000242263">
    <property type="component" value="Unassembled WGS sequence"/>
</dbReference>
<dbReference type="AlphaFoldDB" id="A0A2I1M3A9"/>
<evidence type="ECO:0000313" key="2">
    <source>
        <dbReference type="EMBL" id="PKZ14610.1"/>
    </source>
</evidence>
<organism evidence="2 3">
    <name type="scientific">Alloscardovia omnicolens</name>
    <dbReference type="NCBI Taxonomy" id="419015"/>
    <lineage>
        <taxon>Bacteria</taxon>
        <taxon>Bacillati</taxon>
        <taxon>Actinomycetota</taxon>
        <taxon>Actinomycetes</taxon>
        <taxon>Bifidobacteriales</taxon>
        <taxon>Bifidobacteriaceae</taxon>
        <taxon>Alloscardovia</taxon>
    </lineage>
</organism>
<dbReference type="GO" id="GO:0030655">
    <property type="term" value="P:beta-lactam antibiotic catabolic process"/>
    <property type="evidence" value="ECO:0007669"/>
    <property type="project" value="InterPro"/>
</dbReference>
<proteinExistence type="predicted"/>
<comment type="caution">
    <text evidence="2">The sequence shown here is derived from an EMBL/GenBank/DDBJ whole genome shotgun (WGS) entry which is preliminary data.</text>
</comment>
<dbReference type="GO" id="GO:0046677">
    <property type="term" value="P:response to antibiotic"/>
    <property type="evidence" value="ECO:0007669"/>
    <property type="project" value="InterPro"/>
</dbReference>
<evidence type="ECO:0000313" key="3">
    <source>
        <dbReference type="Proteomes" id="UP000242263"/>
    </source>
</evidence>
<sequence>MKKYKNRIIATLIALAVIISGANWVMRIAVGVQRTTAHVASRASKASRAKKSSHTSDESHSFLRQARNSGLYDKNTNNLVMQAVVRIDSLTNKHALTSSGFSLNQEKTDELNQKIAAIESTGNNVSFVVVDLASGKTLGYKQSTANYTASSMKGPVIMADFEQGVLNPAATDVATAQLVQNAIVNSDNNSYQQLIDSYGVGALHNWTAGVNINTELGRTKYWWIPVADLAKMWVLGYDYLFGTDAMRAQPATNAEAFYNAALTDSSRQWFADYYTHTLNSFINQGVGGTTYTKAGWNDINEYVLAQNDAGIVKSDTGDYVMAVMSTAYGRYDLLSDLAHSLAGVHDEQMTAKTVVK</sequence>
<name>A0A2I1M3A9_9BIFI</name>
<feature type="region of interest" description="Disordered" evidence="1">
    <location>
        <begin position="40"/>
        <end position="62"/>
    </location>
</feature>
<dbReference type="SUPFAM" id="SSF56601">
    <property type="entry name" value="beta-lactamase/transpeptidase-like"/>
    <property type="match status" value="1"/>
</dbReference>
<accession>A0A2I1M3A9</accession>
<evidence type="ECO:0008006" key="4">
    <source>
        <dbReference type="Google" id="ProtNLM"/>
    </source>
</evidence>
<dbReference type="PANTHER" id="PTHR35333:SF3">
    <property type="entry name" value="BETA-LACTAMASE-TYPE TRANSPEPTIDASE FOLD CONTAINING PROTEIN"/>
    <property type="match status" value="1"/>
</dbReference>